<feature type="compositionally biased region" description="Low complexity" evidence="10">
    <location>
        <begin position="1116"/>
        <end position="1127"/>
    </location>
</feature>
<comment type="caution">
    <text evidence="12">The sequence shown here is derived from an EMBL/GenBank/DDBJ whole genome shotgun (WGS) entry which is preliminary data.</text>
</comment>
<keyword evidence="13" id="KW-1185">Reference proteome</keyword>
<feature type="domain" description="RRM" evidence="11">
    <location>
        <begin position="1006"/>
        <end position="1082"/>
    </location>
</feature>
<accession>A0A8H3ILE1</accession>
<feature type="domain" description="RRM" evidence="11">
    <location>
        <begin position="915"/>
        <end position="992"/>
    </location>
</feature>
<organism evidence="12 13">
    <name type="scientific">Alectoria fallacina</name>
    <dbReference type="NCBI Taxonomy" id="1903189"/>
    <lineage>
        <taxon>Eukaryota</taxon>
        <taxon>Fungi</taxon>
        <taxon>Dikarya</taxon>
        <taxon>Ascomycota</taxon>
        <taxon>Pezizomycotina</taxon>
        <taxon>Lecanoromycetes</taxon>
        <taxon>OSLEUM clade</taxon>
        <taxon>Lecanoromycetidae</taxon>
        <taxon>Lecanorales</taxon>
        <taxon>Lecanorineae</taxon>
        <taxon>Parmeliaceae</taxon>
        <taxon>Alectoria</taxon>
    </lineage>
</organism>
<feature type="region of interest" description="Disordered" evidence="10">
    <location>
        <begin position="1238"/>
        <end position="1312"/>
    </location>
</feature>
<name>A0A8H3ILE1_9LECA</name>
<evidence type="ECO:0000259" key="11">
    <source>
        <dbReference type="PROSITE" id="PS50102"/>
    </source>
</evidence>
<dbReference type="GO" id="GO:0006397">
    <property type="term" value="P:mRNA processing"/>
    <property type="evidence" value="ECO:0007669"/>
    <property type="project" value="UniProtKB-KW"/>
</dbReference>
<dbReference type="EMBL" id="CAJPDR010000325">
    <property type="protein sequence ID" value="CAF9932332.1"/>
    <property type="molecule type" value="Genomic_DNA"/>
</dbReference>
<feature type="domain" description="RRM" evidence="11">
    <location>
        <begin position="1138"/>
        <end position="1211"/>
    </location>
</feature>
<dbReference type="CDD" id="cd00590">
    <property type="entry name" value="RRM_SF"/>
    <property type="match status" value="1"/>
</dbReference>
<dbReference type="Pfam" id="PF00076">
    <property type="entry name" value="RRM_1"/>
    <property type="match status" value="3"/>
</dbReference>
<evidence type="ECO:0000256" key="3">
    <source>
        <dbReference type="ARBA" id="ARBA00022737"/>
    </source>
</evidence>
<feature type="compositionally biased region" description="Low complexity" evidence="10">
    <location>
        <begin position="64"/>
        <end position="78"/>
    </location>
</feature>
<keyword evidence="2" id="KW-0507">mRNA processing</keyword>
<dbReference type="Gene3D" id="1.25.40.10">
    <property type="entry name" value="Tetratricopeptide repeat domain"/>
    <property type="match status" value="2"/>
</dbReference>
<dbReference type="PANTHER" id="PTHR24012">
    <property type="entry name" value="RNA BINDING PROTEIN"/>
    <property type="match status" value="1"/>
</dbReference>
<dbReference type="Proteomes" id="UP000664203">
    <property type="component" value="Unassembled WGS sequence"/>
</dbReference>
<evidence type="ECO:0000313" key="13">
    <source>
        <dbReference type="Proteomes" id="UP000664203"/>
    </source>
</evidence>
<dbReference type="GO" id="GO:0005688">
    <property type="term" value="C:U6 snRNP"/>
    <property type="evidence" value="ECO:0007669"/>
    <property type="project" value="UniProtKB-ARBA"/>
</dbReference>
<feature type="compositionally biased region" description="Basic and acidic residues" evidence="10">
    <location>
        <begin position="1275"/>
        <end position="1300"/>
    </location>
</feature>
<dbReference type="InterPro" id="IPR012677">
    <property type="entry name" value="Nucleotide-bd_a/b_plait_sf"/>
</dbReference>
<dbReference type="Pfam" id="PF16842">
    <property type="entry name" value="RRM_occluded"/>
    <property type="match status" value="1"/>
</dbReference>
<feature type="compositionally biased region" description="Polar residues" evidence="10">
    <location>
        <begin position="781"/>
        <end position="792"/>
    </location>
</feature>
<dbReference type="FunFam" id="3.30.70.330:FF:000523">
    <property type="entry name" value="Pre-mRNA splicing factor (Prp24), putative"/>
    <property type="match status" value="1"/>
</dbReference>
<dbReference type="InterPro" id="IPR035979">
    <property type="entry name" value="RBD_domain_sf"/>
</dbReference>
<evidence type="ECO:0000256" key="8">
    <source>
        <dbReference type="ARBA" id="ARBA00093627"/>
    </source>
</evidence>
<dbReference type="GO" id="GO:0003723">
    <property type="term" value="F:RNA binding"/>
    <property type="evidence" value="ECO:0007669"/>
    <property type="project" value="UniProtKB-UniRule"/>
</dbReference>
<dbReference type="CDD" id="cd12296">
    <property type="entry name" value="RRM1_Prp24"/>
    <property type="match status" value="1"/>
</dbReference>
<reference evidence="12" key="1">
    <citation type="submission" date="2021-03" db="EMBL/GenBank/DDBJ databases">
        <authorList>
            <person name="Tagirdzhanova G."/>
        </authorList>
    </citation>
    <scope>NUCLEOTIDE SEQUENCE</scope>
</reference>
<dbReference type="InterPro" id="IPR034397">
    <property type="entry name" value="Prp24_RRM1"/>
</dbReference>
<proteinExistence type="predicted"/>
<keyword evidence="5" id="KW-0508">mRNA splicing</keyword>
<comment type="function">
    <text evidence="7">Functions as a recycling factor of the spliceosome, a machinery that forms on each precursor-messenger RNA (pre-mRNA) and catalyzes the removal of introns. Chaperones the re-annealing of U4 and U6 snRNAs (small nuclear RNAs) released from previous rounds of splicing, an initial step in reforming the U4/U6-U5 tri-snRNP (small nuclear ribonucleoprotein) that can reassemble into another spliceosome complex; this step involves binding U6 and facilitating the unwinding of the U6 internal stem loop, followed by base-pairing of U6 to U4.</text>
</comment>
<dbReference type="SMART" id="SM00360">
    <property type="entry name" value="RRM"/>
    <property type="match status" value="4"/>
</dbReference>
<evidence type="ECO:0000256" key="1">
    <source>
        <dbReference type="ARBA" id="ARBA00004123"/>
    </source>
</evidence>
<evidence type="ECO:0000256" key="7">
    <source>
        <dbReference type="ARBA" id="ARBA00093374"/>
    </source>
</evidence>
<evidence type="ECO:0000256" key="2">
    <source>
        <dbReference type="ARBA" id="ARBA00022664"/>
    </source>
</evidence>
<dbReference type="PROSITE" id="PS50102">
    <property type="entry name" value="RRM"/>
    <property type="match status" value="4"/>
</dbReference>
<evidence type="ECO:0000256" key="4">
    <source>
        <dbReference type="ARBA" id="ARBA00022884"/>
    </source>
</evidence>
<evidence type="ECO:0000256" key="9">
    <source>
        <dbReference type="PROSITE-ProRule" id="PRU00176"/>
    </source>
</evidence>
<evidence type="ECO:0000313" key="12">
    <source>
        <dbReference type="EMBL" id="CAF9932332.1"/>
    </source>
</evidence>
<protein>
    <recommendedName>
        <fullName evidence="8">U4/U6 snRNA-associated-splicing factor PRP24</fullName>
    </recommendedName>
</protein>
<sequence length="1312" mass="147092">MDINLLLSPQETPRATPAPPVKPTSAKKARKPRTSKVNQPSPLAHTTLPPSALPHSAVVQAQNAAPTSSAMSASSTSPGDGARTTRQPSTPGMDTLADLASMQHHQQTARANAGGLRSAEIYDHPTSSATILPALQTMSRPTVSSQLRGGSYDMAKTDGPAETPSPRRYSTKALSETDLQTVIQLAEYLAANPFAYDSHVQLIKILHQGLSNHSHVQAPASYDLLQDLQSARETMSSRFALGEDLWADWIQDQILLASSLEDKISVMELCLKGVEEEPGSTNLWLAYGQWMLSLYKQAHPHDQRVSGIGAIPVRHVLSEEDRMMAKEVFSWPQMMEVWKRAEQETRWRINDSHLIWNIWTELLMLELASSPPLQEAIDDTQYHFVNRLQTPHATWDQTFQAYSNFVSRYDDAQYEVTMVTANRLGLDAKQTFSLREIREFEIMRASEKNDKNAELKAYSDYIDWELSQSRKKHSFKFELANAIHQRATLRFPSNSELWEGYAMFLVEEITTHRRRDISALPILDKATRHCPWSGTLWSQFLLSAENSNLAFPDIGDIKHKATSAGLLDAGGLEEVLKVSTAWCGFLRRRTFHQDSTDEDMDVAEVGIRSAIEDMDNMGRTKYGTEYQGDPEYRLEKIYIRYLTQSRNWECARESWKKLIPKKGNSYEFWLRFYLWEMNTWSKLVYIETDPNSGGRPFKPTEATKVLQQALKRPNLDWPEKIIETFQHHCEDNEDAEELQTSVAQVWKARRAVQKRREKEAYTAYEKAQAEAFQQQQQAQQDLASFQDDVQYSSKRKREDAEEEGVSKKSRHDVTESEGPQVEDQHLAASLVLKRDRENATVVVKNLPPGTTETRLRQYFRDCGIINSLKLMPESDGQSATASIEFDSKEDVLTAQTKDMKAFDDRAIEVQIGSGSTLYVCNFPPVADEAWIREKFQEYGEIIDIRFPSLKYDTHRRFCYVQFKSSSDAQSATELDGEDLGDNLKLLARISNPGQKKPREGAIYEGRELYLVNLDRNTTRADIKQAFKKYGYVESVRVLTKVDGQSKGIAYVVFRSKDEAEAALEMNLTNLGNRILNVSISTNDKSKRKQNRIVTSTSTSQRGTASPAPNMNDDTHSAASPAPSTNSAGQSKFSEIQSRTLALLNIPDTVNDARIRALTEPYGELVKVSLRPNHQGAIIEYKNEASVGKASLALEGHEIASERQIRVGTFSDMNQQKAEYRSDRIPVGAAAKTTNAQLQGPAPIRRPGQPGTRRGGKGGLGIKRGGVGLSGSRAMTDGEGKDAETKGTGEGEETGKAKSNADFKALFLKNEGT</sequence>
<keyword evidence="4 9" id="KW-0694">RNA-binding</keyword>
<dbReference type="FunFam" id="1.25.40.10:FF:000632">
    <property type="entry name" value="Pre-mRNA splicing factor (Prp24), putative"/>
    <property type="match status" value="1"/>
</dbReference>
<dbReference type="SUPFAM" id="SSF54928">
    <property type="entry name" value="RNA-binding domain, RBD"/>
    <property type="match status" value="3"/>
</dbReference>
<dbReference type="InterPro" id="IPR000504">
    <property type="entry name" value="RRM_dom"/>
</dbReference>
<feature type="compositionally biased region" description="Basic residues" evidence="10">
    <location>
        <begin position="25"/>
        <end position="34"/>
    </location>
</feature>
<evidence type="ECO:0000256" key="6">
    <source>
        <dbReference type="ARBA" id="ARBA00023242"/>
    </source>
</evidence>
<keyword evidence="3" id="KW-0677">Repeat</keyword>
<dbReference type="OrthoDB" id="360390at2759"/>
<comment type="subcellular location">
    <subcellularLocation>
        <location evidence="1">Nucleus</location>
    </subcellularLocation>
</comment>
<feature type="region of interest" description="Disordered" evidence="10">
    <location>
        <begin position="1081"/>
        <end position="1132"/>
    </location>
</feature>
<dbReference type="GO" id="GO:0008380">
    <property type="term" value="P:RNA splicing"/>
    <property type="evidence" value="ECO:0007669"/>
    <property type="project" value="UniProtKB-KW"/>
</dbReference>
<dbReference type="FunFam" id="3.30.70.330:FF:000365">
    <property type="entry name" value="U4/U6 snRNA-associated-splicing factor PRP24"/>
    <property type="match status" value="1"/>
</dbReference>
<dbReference type="InterPro" id="IPR011990">
    <property type="entry name" value="TPR-like_helical_dom_sf"/>
</dbReference>
<feature type="compositionally biased region" description="Polar residues" evidence="10">
    <location>
        <begin position="1091"/>
        <end position="1108"/>
    </location>
</feature>
<gene>
    <name evidence="12" type="primary">PRP24</name>
    <name evidence="12" type="ORF">ALECFALPRED_005272</name>
</gene>
<feature type="region of interest" description="Disordered" evidence="10">
    <location>
        <begin position="144"/>
        <end position="169"/>
    </location>
</feature>
<dbReference type="FunFam" id="3.30.70.330:FF:000588">
    <property type="entry name" value="Pre-mRNA splicing factor (Prp24), putative"/>
    <property type="match status" value="1"/>
</dbReference>
<feature type="compositionally biased region" description="Gly residues" evidence="10">
    <location>
        <begin position="1256"/>
        <end position="1268"/>
    </location>
</feature>
<feature type="domain" description="RRM" evidence="11">
    <location>
        <begin position="839"/>
        <end position="914"/>
    </location>
</feature>
<keyword evidence="6" id="KW-0539">Nucleus</keyword>
<dbReference type="InterPro" id="IPR031766">
    <property type="entry name" value="RRM_occluded"/>
</dbReference>
<dbReference type="SMART" id="SM00386">
    <property type="entry name" value="HAT"/>
    <property type="match status" value="3"/>
</dbReference>
<dbReference type="Gene3D" id="3.30.70.330">
    <property type="match status" value="4"/>
</dbReference>
<dbReference type="InterPro" id="IPR003107">
    <property type="entry name" value="HAT"/>
</dbReference>
<feature type="region of interest" description="Disordered" evidence="10">
    <location>
        <begin position="1"/>
        <end position="94"/>
    </location>
</feature>
<dbReference type="SUPFAM" id="SSF48452">
    <property type="entry name" value="TPR-like"/>
    <property type="match status" value="1"/>
</dbReference>
<evidence type="ECO:0000256" key="5">
    <source>
        <dbReference type="ARBA" id="ARBA00023187"/>
    </source>
</evidence>
<dbReference type="CDD" id="cd12299">
    <property type="entry name" value="RRM4_Prp24"/>
    <property type="match status" value="1"/>
</dbReference>
<evidence type="ECO:0000256" key="10">
    <source>
        <dbReference type="SAM" id="MobiDB-lite"/>
    </source>
</evidence>
<feature type="region of interest" description="Disordered" evidence="10">
    <location>
        <begin position="778"/>
        <end position="824"/>
    </location>
</feature>